<dbReference type="AlphaFoldDB" id="A0A0B7K2A8"/>
<dbReference type="EMBL" id="CDPU01000011">
    <property type="protein sequence ID" value="CEO48771.1"/>
    <property type="molecule type" value="Genomic_DNA"/>
</dbReference>
<dbReference type="InterPro" id="IPR010730">
    <property type="entry name" value="HET"/>
</dbReference>
<reference evidence="2" key="1">
    <citation type="submission" date="2015-01" db="EMBL/GenBank/DDBJ databases">
        <authorList>
            <person name="Durling Mikael"/>
        </authorList>
    </citation>
    <scope>NUCLEOTIDE SEQUENCE</scope>
</reference>
<name>A0A0B7K2A8_BIOOC</name>
<evidence type="ECO:0000259" key="1">
    <source>
        <dbReference type="Pfam" id="PF06985"/>
    </source>
</evidence>
<feature type="domain" description="Heterokaryon incompatibility" evidence="1">
    <location>
        <begin position="170"/>
        <end position="318"/>
    </location>
</feature>
<accession>A0A0B7K2A8</accession>
<dbReference type="PANTHER" id="PTHR33112:SF13">
    <property type="entry name" value="HETEROKARYON INCOMPATIBILITY DOMAIN-CONTAINING PROTEIN"/>
    <property type="match status" value="1"/>
</dbReference>
<protein>
    <recommendedName>
        <fullName evidence="1">Heterokaryon incompatibility domain-containing protein</fullName>
    </recommendedName>
</protein>
<sequence length="608" mass="67868">MQMCHACKGLDESLPLSQGISLRELASVAAEGCETCDLLCRSIEAIGEGEAEEGSLRLGWDTNRIQGLRVVVGRHDTGQFLYSIDMSPDKGHENRVPWTRPKAGEKPVEISGDTSSEAARLAIKEWLESCTLSHQCRKTTPAFLPTRVLDVRNLSHIYLHCSEPGEEGQYACLSHCWGTEQTMKTTFANLTLHRDDIPWQEMPQTFREAAQVAFSLGIPYLWIDSLCIIQDSKEDWQKESAKMASIYANSLLTIAASLAAADDKGLFSKSPKSHRSQIIEIKAKPGSQMCMIQVRKTLTHGHGPSPLPLMRRAWVLQERLLSPRVIHFLPEELVWECMERTSCECGCIRSLWSPGHEPFLKDLLHEMVLSKLSLAEVRAQWHRLIREYSRLELTFHTDRLPAVSGAARKFSSFFQCQYLAGMWRTGLLRDLTWERRSAIAGSKRLTYIPTWSWASIIGAQVVVDEAMATDDLAVVLDAECSLVMGAGEFGEVSGGILTLSGVLTHISISYSIQGEVVISLMNTEESQIPSETYLKYVPDTESVQHSGPGLVAIQAVLRRGVYDSERDEEIWIVLRLAEGSARRYQRVGLLKIEPGGMKEGEISSVHIV</sequence>
<proteinExistence type="predicted"/>
<dbReference type="PANTHER" id="PTHR33112">
    <property type="entry name" value="DOMAIN PROTEIN, PUTATIVE-RELATED"/>
    <property type="match status" value="1"/>
</dbReference>
<gene>
    <name evidence="2" type="ORF">BN869_000004828_1</name>
</gene>
<dbReference type="Pfam" id="PF06985">
    <property type="entry name" value="HET"/>
    <property type="match status" value="1"/>
</dbReference>
<organism evidence="2">
    <name type="scientific">Bionectria ochroleuca</name>
    <name type="common">Gliocladium roseum</name>
    <dbReference type="NCBI Taxonomy" id="29856"/>
    <lineage>
        <taxon>Eukaryota</taxon>
        <taxon>Fungi</taxon>
        <taxon>Dikarya</taxon>
        <taxon>Ascomycota</taxon>
        <taxon>Pezizomycotina</taxon>
        <taxon>Sordariomycetes</taxon>
        <taxon>Hypocreomycetidae</taxon>
        <taxon>Hypocreales</taxon>
        <taxon>Bionectriaceae</taxon>
        <taxon>Clonostachys</taxon>
    </lineage>
</organism>
<evidence type="ECO:0000313" key="2">
    <source>
        <dbReference type="EMBL" id="CEO48771.1"/>
    </source>
</evidence>